<evidence type="ECO:0000313" key="9">
    <source>
        <dbReference type="EMBL" id="CAI5761934.1"/>
    </source>
</evidence>
<name>A0AA35NSF6_9SAUR</name>
<keyword evidence="3" id="KW-0116">cAMP-binding</keyword>
<dbReference type="FunFam" id="2.60.120.10:FF:000083">
    <property type="entry name" value="Cyclic nucleotide binding domain containing 2"/>
    <property type="match status" value="1"/>
</dbReference>
<keyword evidence="2" id="KW-0963">Cytoplasm</keyword>
<organism evidence="9 10">
    <name type="scientific">Podarcis lilfordi</name>
    <name type="common">Lilford's wall lizard</name>
    <dbReference type="NCBI Taxonomy" id="74358"/>
    <lineage>
        <taxon>Eukaryota</taxon>
        <taxon>Metazoa</taxon>
        <taxon>Chordata</taxon>
        <taxon>Craniata</taxon>
        <taxon>Vertebrata</taxon>
        <taxon>Euteleostomi</taxon>
        <taxon>Lepidosauria</taxon>
        <taxon>Squamata</taxon>
        <taxon>Bifurcata</taxon>
        <taxon>Unidentata</taxon>
        <taxon>Episquamata</taxon>
        <taxon>Laterata</taxon>
        <taxon>Lacertibaenia</taxon>
        <taxon>Lacertidae</taxon>
        <taxon>Podarcis</taxon>
    </lineage>
</organism>
<feature type="domain" description="Cyclic nucleotide-binding" evidence="8">
    <location>
        <begin position="115"/>
        <end position="217"/>
    </location>
</feature>
<dbReference type="CDD" id="cd00038">
    <property type="entry name" value="CAP_ED"/>
    <property type="match status" value="1"/>
</dbReference>
<keyword evidence="10" id="KW-1185">Reference proteome</keyword>
<evidence type="ECO:0000256" key="7">
    <source>
        <dbReference type="ARBA" id="ARBA00072573"/>
    </source>
</evidence>
<dbReference type="PANTHER" id="PTHR23011">
    <property type="entry name" value="CYCLIC NUCLEOTIDE-BINDING DOMAIN CONTAINING PROTEIN"/>
    <property type="match status" value="1"/>
</dbReference>
<dbReference type="InterPro" id="IPR000595">
    <property type="entry name" value="cNMP-bd_dom"/>
</dbReference>
<evidence type="ECO:0000256" key="2">
    <source>
        <dbReference type="ARBA" id="ARBA00022490"/>
    </source>
</evidence>
<dbReference type="Pfam" id="PF00027">
    <property type="entry name" value="cNMP_binding"/>
    <property type="match status" value="1"/>
</dbReference>
<comment type="function">
    <text evidence="6">Essential for male fertility. Plays an important role in spermatogenesis and regulates sperm motility by controlling the development of the flagellar bending of sperm.</text>
</comment>
<dbReference type="EMBL" id="OX395126">
    <property type="protein sequence ID" value="CAI5761934.1"/>
    <property type="molecule type" value="Genomic_DNA"/>
</dbReference>
<dbReference type="GO" id="GO:0030552">
    <property type="term" value="F:cAMP binding"/>
    <property type="evidence" value="ECO:0007669"/>
    <property type="project" value="UniProtKB-KW"/>
</dbReference>
<dbReference type="GO" id="GO:0007283">
    <property type="term" value="P:spermatogenesis"/>
    <property type="evidence" value="ECO:0007669"/>
    <property type="project" value="TreeGrafter"/>
</dbReference>
<evidence type="ECO:0000256" key="5">
    <source>
        <dbReference type="ARBA" id="ARBA00023149"/>
    </source>
</evidence>
<evidence type="ECO:0000256" key="1">
    <source>
        <dbReference type="ARBA" id="ARBA00004514"/>
    </source>
</evidence>
<keyword evidence="5" id="KW-0114">cAMP</keyword>
<proteinExistence type="predicted"/>
<accession>A0AA35NSF6</accession>
<dbReference type="PROSITE" id="PS50042">
    <property type="entry name" value="CNMP_BINDING_3"/>
    <property type="match status" value="1"/>
</dbReference>
<reference evidence="9" key="1">
    <citation type="submission" date="2022-12" db="EMBL/GenBank/DDBJ databases">
        <authorList>
            <person name="Alioto T."/>
            <person name="Alioto T."/>
            <person name="Gomez Garrido J."/>
        </authorList>
    </citation>
    <scope>NUCLEOTIDE SEQUENCE</scope>
</reference>
<dbReference type="SUPFAM" id="SSF51206">
    <property type="entry name" value="cAMP-binding domain-like"/>
    <property type="match status" value="2"/>
</dbReference>
<dbReference type="InterPro" id="IPR014710">
    <property type="entry name" value="RmlC-like_jellyroll"/>
</dbReference>
<evidence type="ECO:0000256" key="3">
    <source>
        <dbReference type="ARBA" id="ARBA00022566"/>
    </source>
</evidence>
<evidence type="ECO:0000313" key="10">
    <source>
        <dbReference type="Proteomes" id="UP001178461"/>
    </source>
</evidence>
<protein>
    <recommendedName>
        <fullName evidence="7">Cyclic nucleotide-binding domain-containing protein 2</fullName>
    </recommendedName>
</protein>
<dbReference type="Proteomes" id="UP001178461">
    <property type="component" value="Chromosome 1"/>
</dbReference>
<evidence type="ECO:0000256" key="4">
    <source>
        <dbReference type="ARBA" id="ARBA00022741"/>
    </source>
</evidence>
<evidence type="ECO:0000259" key="8">
    <source>
        <dbReference type="PROSITE" id="PS50042"/>
    </source>
</evidence>
<sequence>MRMSCRKSVYPEVLLKIVGSSGRIWEAPQRSWERKPKKAKPKLSRDLEDSRRFSRGRRIAYQDKKTANAVFDRHEFSVSKEHFPFKAIQITKKPPAWRTDSEIKHLQNRLQFVESFRQYSPTLQSLLAKVIRFERFGRRRVIIKKGHQADSFYFIYCGSVAITDDEDGSSAFVEAAPTTVRRGACFGEIALLQNTRRVATVVCLEETELLVVDKSDFFAYELDKELNREFKNRYEFLRSVDLFETLPDSSVAKIAYYCKIERFHYGQVITSDITDTSTMIFITKGVCEVLRLVDLSTCPSYHKWISKQLCFPKRKLQMMEKRRIAAEIACVDRFKSTMWNSFSRERLKDLKDYYMGQRNEQYDQFMKQDSLFNRQHKSVVINVDKSSFIQKHHVDDDREVVQKIISGEFVKEPTYSTSYGEMPTSVAAAVYIRMDELRKGEMIANLQDSRVIVLVSQGAEIIRLKKEKVEEWADAATMIKFGKIKMKYPSDDELCQVFLRQNSWESFKKDLLGVVMRPKLMKMVHPPHPCPTEEIYDPWCVNQAGVLDLSKMRHQKELTSQKYKFVPVGAEHGKQSLPNIQPRLIHSITVLRSPLDGAF</sequence>
<dbReference type="Gene3D" id="2.60.120.10">
    <property type="entry name" value="Jelly Rolls"/>
    <property type="match status" value="2"/>
</dbReference>
<dbReference type="PANTHER" id="PTHR23011:SF43">
    <property type="entry name" value="CYCLIC NUCLEOTIDE-BINDING DOMAIN-CONTAINING PROTEIN 2"/>
    <property type="match status" value="1"/>
</dbReference>
<gene>
    <name evidence="9" type="ORF">PODLI_1B026167</name>
</gene>
<evidence type="ECO:0000256" key="6">
    <source>
        <dbReference type="ARBA" id="ARBA00059651"/>
    </source>
</evidence>
<dbReference type="AlphaFoldDB" id="A0AA35NSF6"/>
<comment type="subcellular location">
    <subcellularLocation>
        <location evidence="1">Cytoplasm</location>
        <location evidence="1">Cytosol</location>
    </subcellularLocation>
</comment>
<dbReference type="GO" id="GO:0005829">
    <property type="term" value="C:cytosol"/>
    <property type="evidence" value="ECO:0007669"/>
    <property type="project" value="UniProtKB-SubCell"/>
</dbReference>
<keyword evidence="4" id="KW-0547">Nucleotide-binding</keyword>
<dbReference type="SMART" id="SM00100">
    <property type="entry name" value="cNMP"/>
    <property type="match status" value="1"/>
</dbReference>
<dbReference type="InterPro" id="IPR018490">
    <property type="entry name" value="cNMP-bd_dom_sf"/>
</dbReference>